<organism evidence="3 4">
    <name type="scientific">Durusdinium trenchii</name>
    <dbReference type="NCBI Taxonomy" id="1381693"/>
    <lineage>
        <taxon>Eukaryota</taxon>
        <taxon>Sar</taxon>
        <taxon>Alveolata</taxon>
        <taxon>Dinophyceae</taxon>
        <taxon>Suessiales</taxon>
        <taxon>Symbiodiniaceae</taxon>
        <taxon>Durusdinium</taxon>
    </lineage>
</organism>
<protein>
    <submittedName>
        <fullName evidence="3">Uncharacterized protein</fullName>
    </submittedName>
</protein>
<keyword evidence="2" id="KW-0732">Signal</keyword>
<keyword evidence="1" id="KW-0472">Membrane</keyword>
<comment type="caution">
    <text evidence="3">The sequence shown here is derived from an EMBL/GenBank/DDBJ whole genome shotgun (WGS) entry which is preliminary data.</text>
</comment>
<feature type="signal peptide" evidence="2">
    <location>
        <begin position="1"/>
        <end position="18"/>
    </location>
</feature>
<sequence>MAMLRATVSLFALTPVLAQFSTATQKPSQDMLSMMCDTVPVPGLCKQSPGQSSGTGLNSLECKKNPSACCTAAVKKCSSTDPFSVFAGGVCPKSMGKSQCVGSEMLSPTMVGVCMCTDPGTICSGSGDSPVCTSSASAITAAATKSAVAAGFSRLYEEEPAEEVLNIGGWVSAAAIAGTFALVLMVMIRGLRHLFRSTTQAHQPLVQDSQDEEAFNE</sequence>
<gene>
    <name evidence="3" type="ORF">CCMP2556_LOCUS52113</name>
</gene>
<reference evidence="3 4" key="1">
    <citation type="submission" date="2024-02" db="EMBL/GenBank/DDBJ databases">
        <authorList>
            <person name="Chen Y."/>
            <person name="Shah S."/>
            <person name="Dougan E. K."/>
            <person name="Thang M."/>
            <person name="Chan C."/>
        </authorList>
    </citation>
    <scope>NUCLEOTIDE SEQUENCE [LARGE SCALE GENOMIC DNA]</scope>
</reference>
<proteinExistence type="predicted"/>
<dbReference type="EMBL" id="CAXAMN010027706">
    <property type="protein sequence ID" value="CAK9112433.1"/>
    <property type="molecule type" value="Genomic_DNA"/>
</dbReference>
<evidence type="ECO:0000313" key="3">
    <source>
        <dbReference type="EMBL" id="CAK9112433.1"/>
    </source>
</evidence>
<keyword evidence="4" id="KW-1185">Reference proteome</keyword>
<feature type="transmembrane region" description="Helical" evidence="1">
    <location>
        <begin position="167"/>
        <end position="188"/>
    </location>
</feature>
<evidence type="ECO:0000256" key="2">
    <source>
        <dbReference type="SAM" id="SignalP"/>
    </source>
</evidence>
<dbReference type="Proteomes" id="UP001642484">
    <property type="component" value="Unassembled WGS sequence"/>
</dbReference>
<evidence type="ECO:0000313" key="4">
    <source>
        <dbReference type="Proteomes" id="UP001642484"/>
    </source>
</evidence>
<feature type="chain" id="PRO_5045471449" evidence="2">
    <location>
        <begin position="19"/>
        <end position="217"/>
    </location>
</feature>
<evidence type="ECO:0000256" key="1">
    <source>
        <dbReference type="SAM" id="Phobius"/>
    </source>
</evidence>
<accession>A0ABP0SJ61</accession>
<keyword evidence="1" id="KW-0812">Transmembrane</keyword>
<keyword evidence="1" id="KW-1133">Transmembrane helix</keyword>
<name>A0ABP0SJ61_9DINO</name>